<comment type="catalytic activity">
    <reaction evidence="10">
        <text>L-ornithine + NADPH + O2 = N(5)-hydroxy-L-ornithine + NADP(+) + H2O</text>
        <dbReference type="Rhea" id="RHEA:41508"/>
        <dbReference type="ChEBI" id="CHEBI:15377"/>
        <dbReference type="ChEBI" id="CHEBI:15379"/>
        <dbReference type="ChEBI" id="CHEBI:46911"/>
        <dbReference type="ChEBI" id="CHEBI:57783"/>
        <dbReference type="ChEBI" id="CHEBI:58349"/>
        <dbReference type="ChEBI" id="CHEBI:78275"/>
        <dbReference type="EC" id="1.14.13.196"/>
    </reaction>
</comment>
<dbReference type="OrthoDB" id="74360at2759"/>
<evidence type="ECO:0000256" key="1">
    <source>
        <dbReference type="ARBA" id="ARBA00001974"/>
    </source>
</evidence>
<evidence type="ECO:0000256" key="6">
    <source>
        <dbReference type="ARBA" id="ARBA00022630"/>
    </source>
</evidence>
<evidence type="ECO:0000256" key="9">
    <source>
        <dbReference type="ARBA" id="ARBA00023002"/>
    </source>
</evidence>
<sequence>MSTPEYDSLVACIGSGVSGICVGAQLKRWYNETDIVFFDRQKTAGGTWALNTYPGIACDVPAPLYSLSFEQNANWSTIFPPGQEIQEYLDGVATKYDLRSKTRFGSEVKSCIWDGDRQLWTLSVQDLSTGETYSHTCRILFSSCGQLVQPNELDVPGSETFKGHMFHSARWRKDVDCTGKRVIVIGNGCTATQIVPQLLKDSPPASLTQIVRSKHWILPQPGIQYTPKLRRILNNVPVALWLLRLVIFLAAEISFGFFYTNKLAARFRSKATSRAEAYMRSQCPPEWHDALIPKFELGCKRRVFDPGYLKSLHDPRVHVETRATTRVVPEGIQLADGTVLEADVIVLANGFQTNNFFDRIHVVGENGKTVQEHWSQFGGAGAYNCSALSGFPNFFMILGPNAGTGHTSAIMAAENSVNYALRMLQPVLSGGRKTINLKSDAEHSYVSAMQAALAKRVWSTGCSSWYVSENKWNAMVYPWTQAHYWFRSVFPVWQDWVLQ</sequence>
<dbReference type="PANTHER" id="PTHR42877:SF10">
    <property type="entry name" value="L-ORNITHINE N(5)-OXYGENASE"/>
    <property type="match status" value="1"/>
</dbReference>
<dbReference type="InterPro" id="IPR036188">
    <property type="entry name" value="FAD/NAD-bd_sf"/>
</dbReference>
<evidence type="ECO:0000256" key="11">
    <source>
        <dbReference type="ARBA" id="ARBA00049248"/>
    </source>
</evidence>
<evidence type="ECO:0000256" key="2">
    <source>
        <dbReference type="ARBA" id="ARBA00004924"/>
    </source>
</evidence>
<organism evidence="13 14">
    <name type="scientific">Cercospora zeae-maydis SCOH1-5</name>
    <dbReference type="NCBI Taxonomy" id="717836"/>
    <lineage>
        <taxon>Eukaryota</taxon>
        <taxon>Fungi</taxon>
        <taxon>Dikarya</taxon>
        <taxon>Ascomycota</taxon>
        <taxon>Pezizomycotina</taxon>
        <taxon>Dothideomycetes</taxon>
        <taxon>Dothideomycetidae</taxon>
        <taxon>Mycosphaerellales</taxon>
        <taxon>Mycosphaerellaceae</taxon>
        <taxon>Cercospora</taxon>
    </lineage>
</organism>
<evidence type="ECO:0000256" key="5">
    <source>
        <dbReference type="ARBA" id="ARBA00012881"/>
    </source>
</evidence>
<dbReference type="Gene3D" id="3.50.50.60">
    <property type="entry name" value="FAD/NAD(P)-binding domain"/>
    <property type="match status" value="2"/>
</dbReference>
<evidence type="ECO:0000256" key="10">
    <source>
        <dbReference type="ARBA" id="ARBA00047598"/>
    </source>
</evidence>
<keyword evidence="12" id="KW-1133">Transmembrane helix</keyword>
<gene>
    <name evidence="13" type="ORF">CERZMDRAFT_52429</name>
</gene>
<comment type="catalytic activity">
    <reaction evidence="11">
        <text>L-ornithine + NADH + O2 = N(5)-hydroxy-L-ornithine + NAD(+) + H2O</text>
        <dbReference type="Rhea" id="RHEA:41512"/>
        <dbReference type="ChEBI" id="CHEBI:15377"/>
        <dbReference type="ChEBI" id="CHEBI:15379"/>
        <dbReference type="ChEBI" id="CHEBI:46911"/>
        <dbReference type="ChEBI" id="CHEBI:57540"/>
        <dbReference type="ChEBI" id="CHEBI:57945"/>
        <dbReference type="ChEBI" id="CHEBI:78275"/>
        <dbReference type="EC" id="1.14.13.196"/>
    </reaction>
</comment>
<keyword evidence="7" id="KW-0274">FAD</keyword>
<reference evidence="13" key="1">
    <citation type="journal article" date="2020" name="Stud. Mycol.">
        <title>101 Dothideomycetes genomes: a test case for predicting lifestyles and emergence of pathogens.</title>
        <authorList>
            <person name="Haridas S."/>
            <person name="Albert R."/>
            <person name="Binder M."/>
            <person name="Bloem J."/>
            <person name="Labutti K."/>
            <person name="Salamov A."/>
            <person name="Andreopoulos B."/>
            <person name="Baker S."/>
            <person name="Barry K."/>
            <person name="Bills G."/>
            <person name="Bluhm B."/>
            <person name="Cannon C."/>
            <person name="Castanera R."/>
            <person name="Culley D."/>
            <person name="Daum C."/>
            <person name="Ezra D."/>
            <person name="Gonzalez J."/>
            <person name="Henrissat B."/>
            <person name="Kuo A."/>
            <person name="Liang C."/>
            <person name="Lipzen A."/>
            <person name="Lutzoni F."/>
            <person name="Magnuson J."/>
            <person name="Mondo S."/>
            <person name="Nolan M."/>
            <person name="Ohm R."/>
            <person name="Pangilinan J."/>
            <person name="Park H.-J."/>
            <person name="Ramirez L."/>
            <person name="Alfaro M."/>
            <person name="Sun H."/>
            <person name="Tritt A."/>
            <person name="Yoshinaga Y."/>
            <person name="Zwiers L.-H."/>
            <person name="Turgeon B."/>
            <person name="Goodwin S."/>
            <person name="Spatafora J."/>
            <person name="Crous P."/>
            <person name="Grigoriev I."/>
        </authorList>
    </citation>
    <scope>NUCLEOTIDE SEQUENCE</scope>
    <source>
        <strain evidence="13">SCOH1-5</strain>
    </source>
</reference>
<dbReference type="AlphaFoldDB" id="A0A6A6EYK2"/>
<comment type="similarity">
    <text evidence="3">Belongs to the lysine N(6)-hydroxylase/L-ornithine N(5)-oxygenase family.</text>
</comment>
<feature type="transmembrane region" description="Helical" evidence="12">
    <location>
        <begin position="238"/>
        <end position="260"/>
    </location>
</feature>
<evidence type="ECO:0000256" key="4">
    <source>
        <dbReference type="ARBA" id="ARBA00010139"/>
    </source>
</evidence>
<dbReference type="Proteomes" id="UP000799539">
    <property type="component" value="Unassembled WGS sequence"/>
</dbReference>
<accession>A0A6A6EYK2</accession>
<evidence type="ECO:0000256" key="12">
    <source>
        <dbReference type="SAM" id="Phobius"/>
    </source>
</evidence>
<keyword evidence="12" id="KW-0812">Transmembrane</keyword>
<name>A0A6A6EYK2_9PEZI</name>
<dbReference type="GO" id="GO:0016491">
    <property type="term" value="F:oxidoreductase activity"/>
    <property type="evidence" value="ECO:0007669"/>
    <property type="project" value="UniProtKB-KW"/>
</dbReference>
<dbReference type="Pfam" id="PF13434">
    <property type="entry name" value="Lys_Orn_oxgnase"/>
    <property type="match status" value="1"/>
</dbReference>
<dbReference type="InterPro" id="IPR025700">
    <property type="entry name" value="Lys/Orn_oxygenase"/>
</dbReference>
<dbReference type="InterPro" id="IPR051209">
    <property type="entry name" value="FAD-bind_Monooxygenase_sf"/>
</dbReference>
<comment type="pathway">
    <text evidence="2">Siderophore biosynthesis.</text>
</comment>
<keyword evidence="9" id="KW-0560">Oxidoreductase</keyword>
<dbReference type="PANTHER" id="PTHR42877">
    <property type="entry name" value="L-ORNITHINE N(5)-MONOOXYGENASE-RELATED"/>
    <property type="match status" value="1"/>
</dbReference>
<proteinExistence type="inferred from homology"/>
<dbReference type="EMBL" id="ML992712">
    <property type="protein sequence ID" value="KAF2206785.1"/>
    <property type="molecule type" value="Genomic_DNA"/>
</dbReference>
<evidence type="ECO:0000313" key="14">
    <source>
        <dbReference type="Proteomes" id="UP000799539"/>
    </source>
</evidence>
<keyword evidence="12" id="KW-0472">Membrane</keyword>
<evidence type="ECO:0000256" key="3">
    <source>
        <dbReference type="ARBA" id="ARBA00007588"/>
    </source>
</evidence>
<protein>
    <recommendedName>
        <fullName evidence="5">L-ornithine N(5)-monooxygenase [NAD(P)H]</fullName>
        <ecNumber evidence="5">1.14.13.196</ecNumber>
    </recommendedName>
</protein>
<keyword evidence="6" id="KW-0285">Flavoprotein</keyword>
<evidence type="ECO:0000256" key="7">
    <source>
        <dbReference type="ARBA" id="ARBA00022827"/>
    </source>
</evidence>
<evidence type="ECO:0000256" key="8">
    <source>
        <dbReference type="ARBA" id="ARBA00022857"/>
    </source>
</evidence>
<comment type="similarity">
    <text evidence="4">Belongs to the FAD-binding monooxygenase family.</text>
</comment>
<dbReference type="SUPFAM" id="SSF51905">
    <property type="entry name" value="FAD/NAD(P)-binding domain"/>
    <property type="match status" value="2"/>
</dbReference>
<evidence type="ECO:0000313" key="13">
    <source>
        <dbReference type="EMBL" id="KAF2206785.1"/>
    </source>
</evidence>
<dbReference type="EC" id="1.14.13.196" evidence="5"/>
<comment type="cofactor">
    <cofactor evidence="1">
        <name>FAD</name>
        <dbReference type="ChEBI" id="CHEBI:57692"/>
    </cofactor>
</comment>
<keyword evidence="8" id="KW-0521">NADP</keyword>
<keyword evidence="14" id="KW-1185">Reference proteome</keyword>